<dbReference type="Proteomes" id="UP000054928">
    <property type="component" value="Unassembled WGS sequence"/>
</dbReference>
<dbReference type="GeneID" id="59052634"/>
<name>A0A0N7L5U7_PLAHL</name>
<evidence type="ECO:0000313" key="2">
    <source>
        <dbReference type="Proteomes" id="UP000054928"/>
    </source>
</evidence>
<protein>
    <submittedName>
        <fullName evidence="1">Uncharacterized protein</fullName>
    </submittedName>
</protein>
<organism evidence="1 2">
    <name type="scientific">Plasmopara halstedii</name>
    <name type="common">Downy mildew of sunflower</name>
    <dbReference type="NCBI Taxonomy" id="4781"/>
    <lineage>
        <taxon>Eukaryota</taxon>
        <taxon>Sar</taxon>
        <taxon>Stramenopiles</taxon>
        <taxon>Oomycota</taxon>
        <taxon>Peronosporomycetes</taxon>
        <taxon>Peronosporales</taxon>
        <taxon>Peronosporaceae</taxon>
        <taxon>Plasmopara</taxon>
    </lineage>
</organism>
<sequence>MTGSDLLYLEWTTTTCCDVKAYFHQNSGATWNLKEKVRKREDPPNVKRLTFSESCRKLQ</sequence>
<dbReference type="AlphaFoldDB" id="A0A0N7L5U7"/>
<accession>A0A0N7L5U7</accession>
<evidence type="ECO:0000313" key="1">
    <source>
        <dbReference type="EMBL" id="CEG42467.1"/>
    </source>
</evidence>
<dbReference type="EMBL" id="CCYD01000645">
    <property type="protein sequence ID" value="CEG42467.1"/>
    <property type="molecule type" value="Genomic_DNA"/>
</dbReference>
<proteinExistence type="predicted"/>
<reference evidence="2" key="1">
    <citation type="submission" date="2014-09" db="EMBL/GenBank/DDBJ databases">
        <authorList>
            <person name="Sharma Rahul"/>
            <person name="Thines Marco"/>
        </authorList>
    </citation>
    <scope>NUCLEOTIDE SEQUENCE [LARGE SCALE GENOMIC DNA]</scope>
</reference>
<dbReference type="RefSeq" id="XP_036263222.1">
    <property type="nucleotide sequence ID" value="XM_036407528.1"/>
</dbReference>
<keyword evidence="2" id="KW-1185">Reference proteome</keyword>